<dbReference type="InterPro" id="IPR022559">
    <property type="entry name" value="SUP-1-like"/>
</dbReference>
<evidence type="ECO:0000313" key="4">
    <source>
        <dbReference type="Proteomes" id="UP000005237"/>
    </source>
</evidence>
<keyword evidence="2" id="KW-0732">Signal</keyword>
<name>A0A8R1IYZ5_CAEJA</name>
<keyword evidence="1" id="KW-0472">Membrane</keyword>
<dbReference type="AlphaFoldDB" id="A0A8R1IYZ5"/>
<keyword evidence="1" id="KW-1133">Transmembrane helix</keyword>
<dbReference type="OMA" id="CCDDNPF"/>
<organism evidence="3 4">
    <name type="scientific">Caenorhabditis japonica</name>
    <dbReference type="NCBI Taxonomy" id="281687"/>
    <lineage>
        <taxon>Eukaryota</taxon>
        <taxon>Metazoa</taxon>
        <taxon>Ecdysozoa</taxon>
        <taxon>Nematoda</taxon>
        <taxon>Chromadorea</taxon>
        <taxon>Rhabditida</taxon>
        <taxon>Rhabditina</taxon>
        <taxon>Rhabditomorpha</taxon>
        <taxon>Rhabditoidea</taxon>
        <taxon>Rhabditidae</taxon>
        <taxon>Peloderinae</taxon>
        <taxon>Caenorhabditis</taxon>
    </lineage>
</organism>
<dbReference type="Pfam" id="PF10853">
    <property type="entry name" value="DUF2650"/>
    <property type="match status" value="1"/>
</dbReference>
<evidence type="ECO:0000313" key="3">
    <source>
        <dbReference type="EnsemblMetazoa" id="CJA42895b.1"/>
    </source>
</evidence>
<sequence length="112" mass="12273">MTRIVNTCILIVLSVSVPSAISTPSVWSCPFMSPMMPPGLGPVGEDCPSDSFVHYYSCCDDNPFQCCFHFETWAIVIFGFIGLIVIVGSLFVAGKLLMGSNTNKERGVDRRF</sequence>
<accession>A0A8R1IYZ5</accession>
<dbReference type="PANTHER" id="PTHR34149:SF3">
    <property type="entry name" value="PROTEIN CBG25828"/>
    <property type="match status" value="1"/>
</dbReference>
<evidence type="ECO:0000256" key="2">
    <source>
        <dbReference type="SAM" id="SignalP"/>
    </source>
</evidence>
<reference evidence="4" key="1">
    <citation type="submission" date="2010-08" db="EMBL/GenBank/DDBJ databases">
        <authorList>
            <consortium name="Caenorhabditis japonica Sequencing Consortium"/>
            <person name="Wilson R.K."/>
        </authorList>
    </citation>
    <scope>NUCLEOTIDE SEQUENCE [LARGE SCALE GENOMIC DNA]</scope>
    <source>
        <strain evidence="4">DF5081</strain>
    </source>
</reference>
<dbReference type="PANTHER" id="PTHR34149">
    <property type="entry name" value="PROTEIN CBG11905-RELATED"/>
    <property type="match status" value="1"/>
</dbReference>
<keyword evidence="1" id="KW-0812">Transmembrane</keyword>
<keyword evidence="4" id="KW-1185">Reference proteome</keyword>
<protein>
    <submittedName>
        <fullName evidence="3">Uncharacterized protein</fullName>
    </submittedName>
</protein>
<feature type="signal peptide" evidence="2">
    <location>
        <begin position="1"/>
        <end position="22"/>
    </location>
</feature>
<feature type="chain" id="PRO_5035946000" evidence="2">
    <location>
        <begin position="23"/>
        <end position="112"/>
    </location>
</feature>
<dbReference type="EnsemblMetazoa" id="CJA42895b.1">
    <property type="protein sequence ID" value="CJA42895b.1"/>
    <property type="gene ID" value="WBGene00218743"/>
</dbReference>
<feature type="transmembrane region" description="Helical" evidence="1">
    <location>
        <begin position="73"/>
        <end position="97"/>
    </location>
</feature>
<proteinExistence type="predicted"/>
<evidence type="ECO:0000256" key="1">
    <source>
        <dbReference type="SAM" id="Phobius"/>
    </source>
</evidence>
<dbReference type="Proteomes" id="UP000005237">
    <property type="component" value="Unassembled WGS sequence"/>
</dbReference>
<reference evidence="3" key="2">
    <citation type="submission" date="2022-06" db="UniProtKB">
        <authorList>
            <consortium name="EnsemblMetazoa"/>
        </authorList>
    </citation>
    <scope>IDENTIFICATION</scope>
    <source>
        <strain evidence="3">DF5081</strain>
    </source>
</reference>